<dbReference type="eggNOG" id="ENOG5033I0B">
    <property type="taxonomic scope" value="Bacteria"/>
</dbReference>
<protein>
    <submittedName>
        <fullName evidence="1">Uncharacterized protein</fullName>
    </submittedName>
</protein>
<evidence type="ECO:0000313" key="2">
    <source>
        <dbReference type="Proteomes" id="UP000019402"/>
    </source>
</evidence>
<proteinExistence type="predicted"/>
<accession>W7YD56</accession>
<comment type="caution">
    <text evidence="1">The sequence shown here is derived from an EMBL/GenBank/DDBJ whole genome shotgun (WGS) entry which is preliminary data.</text>
</comment>
<evidence type="ECO:0000313" key="1">
    <source>
        <dbReference type="EMBL" id="GAF05423.1"/>
    </source>
</evidence>
<reference evidence="1 2" key="1">
    <citation type="journal article" date="2014" name="Genome Announc.">
        <title>Draft Genome Sequence of Cytophaga fermentans JCM 21142T, a Facultative Anaerobe Isolated from Marine Mud.</title>
        <authorList>
            <person name="Starns D."/>
            <person name="Oshima K."/>
            <person name="Suda W."/>
            <person name="Iino T."/>
            <person name="Yuki M."/>
            <person name="Inoue J."/>
            <person name="Kitamura K."/>
            <person name="Iida T."/>
            <person name="Darby A."/>
            <person name="Hattori M."/>
            <person name="Ohkuma M."/>
        </authorList>
    </citation>
    <scope>NUCLEOTIDE SEQUENCE [LARGE SCALE GENOMIC DNA]</scope>
    <source>
        <strain evidence="1 2">JCM 21142</strain>
    </source>
</reference>
<organism evidence="1 2">
    <name type="scientific">Saccharicrinis fermentans DSM 9555 = JCM 21142</name>
    <dbReference type="NCBI Taxonomy" id="869213"/>
    <lineage>
        <taxon>Bacteria</taxon>
        <taxon>Pseudomonadati</taxon>
        <taxon>Bacteroidota</taxon>
        <taxon>Bacteroidia</taxon>
        <taxon>Marinilabiliales</taxon>
        <taxon>Marinilabiliaceae</taxon>
        <taxon>Saccharicrinis</taxon>
    </lineage>
</organism>
<dbReference type="RefSeq" id="WP_152541886.1">
    <property type="nucleotide sequence ID" value="NZ_BAMD01000086.1"/>
</dbReference>
<dbReference type="EMBL" id="BAMD01000086">
    <property type="protein sequence ID" value="GAF05423.1"/>
    <property type="molecule type" value="Genomic_DNA"/>
</dbReference>
<gene>
    <name evidence="1" type="ORF">JCM21142_104157</name>
</gene>
<name>W7YD56_9BACT</name>
<dbReference type="Proteomes" id="UP000019402">
    <property type="component" value="Unassembled WGS sequence"/>
</dbReference>
<sequence>MYRVKLVVDSYERWLTSVYYEYFCPVDMDPEYYKKYLQKNFPFEPADTKDMAPYNPRTIPTVNPTFFDKELIRESLREAEFAVKHGESNFCTEKFSSFGEDKSLKAKYYTKLAKARQRNGLDYGIAPNYSRNYDSYIRPVQQITKRTEYNKFGGIFNLSLDSSKMTTFCMNGCYRVI</sequence>
<dbReference type="AlphaFoldDB" id="W7YD56"/>
<keyword evidence="2" id="KW-1185">Reference proteome</keyword>